<keyword evidence="3" id="KW-0460">Magnesium</keyword>
<dbReference type="SFLD" id="SFLDS00003">
    <property type="entry name" value="Haloacid_Dehalogenase"/>
    <property type="match status" value="1"/>
</dbReference>
<dbReference type="InterPro" id="IPR036412">
    <property type="entry name" value="HAD-like_sf"/>
</dbReference>
<dbReference type="SFLD" id="SFLDG01129">
    <property type="entry name" value="C1.5:_HAD__Beta-PGM__Phosphata"/>
    <property type="match status" value="1"/>
</dbReference>
<dbReference type="NCBIfam" id="TIGR01549">
    <property type="entry name" value="HAD-SF-IA-v1"/>
    <property type="match status" value="1"/>
</dbReference>
<evidence type="ECO:0000313" key="4">
    <source>
        <dbReference type="Ensembl" id="ENSLLEP00000038713.1"/>
    </source>
</evidence>
<comment type="cofactor">
    <cofactor evidence="1">
        <name>Mg(2+)</name>
        <dbReference type="ChEBI" id="CHEBI:18420"/>
    </cofactor>
</comment>
<dbReference type="InterPro" id="IPR011950">
    <property type="entry name" value="HAD-SF_hydro_IA_CTE7"/>
</dbReference>
<dbReference type="CDD" id="cd04305">
    <property type="entry name" value="HAD_Neu5Ac-Pase_like"/>
    <property type="match status" value="1"/>
</dbReference>
<keyword evidence="5" id="KW-1185">Reference proteome</keyword>
<protein>
    <submittedName>
        <fullName evidence="4">N-acetylneuraminic acid phosphatase</fullName>
    </submittedName>
</protein>
<dbReference type="PANTHER" id="PTHR46470">
    <property type="entry name" value="N-ACYLNEURAMINATE-9-PHOSPHATASE"/>
    <property type="match status" value="1"/>
</dbReference>
<evidence type="ECO:0000313" key="5">
    <source>
        <dbReference type="Proteomes" id="UP000694569"/>
    </source>
</evidence>
<dbReference type="PANTHER" id="PTHR46470:SF3">
    <property type="entry name" value="N-ACYLNEURAMINATE-9-PHOSPHATASE"/>
    <property type="match status" value="1"/>
</dbReference>
<evidence type="ECO:0000256" key="2">
    <source>
        <dbReference type="ARBA" id="ARBA00022801"/>
    </source>
</evidence>
<dbReference type="Gene3D" id="3.40.50.1000">
    <property type="entry name" value="HAD superfamily/HAD-like"/>
    <property type="match status" value="1"/>
</dbReference>
<dbReference type="Gene3D" id="1.20.120.710">
    <property type="entry name" value="Haloacid dehalogenase hydrolase-like domain"/>
    <property type="match status" value="1"/>
</dbReference>
<accession>A0A8C5WHM0</accession>
<sequence>MFLNGIQAIFFDLDNTLINTSGASNQAIEEVLLVDKQRYSEEDAHVICDRFQAKLLHETLDDSKMTIDDLRIQHWEEAMQSIRPGDHNDEAKECYAFWKKRRLELLIFSGDVKRMLCDLRKLARLVLLTNGEKQVQREKIEACGAHPFFDAIVVGGEHAEQKPAPSIFLHCCDLVNVKPGDCLMVGDSLDTDIRGGLDAGFKATIWLNENGSFRGNPCPAPHYTIHSISELPSCCHVSFCMTK</sequence>
<dbReference type="SUPFAM" id="SSF56784">
    <property type="entry name" value="HAD-like"/>
    <property type="match status" value="1"/>
</dbReference>
<dbReference type="Pfam" id="PF00702">
    <property type="entry name" value="Hydrolase"/>
    <property type="match status" value="1"/>
</dbReference>
<name>A0A8C5WHM0_9ANUR</name>
<dbReference type="GO" id="GO:0046380">
    <property type="term" value="P:N-acetylneuraminate biosynthetic process"/>
    <property type="evidence" value="ECO:0007669"/>
    <property type="project" value="TreeGrafter"/>
</dbReference>
<dbReference type="Ensembl" id="ENSLLET00000040244.1">
    <property type="protein sequence ID" value="ENSLLEP00000038713.1"/>
    <property type="gene ID" value="ENSLLEG00000024530.1"/>
</dbReference>
<dbReference type="OrthoDB" id="1694274at2759"/>
<dbReference type="GO" id="GO:0050124">
    <property type="term" value="F:N-acylneuraminate-9-phosphatase activity"/>
    <property type="evidence" value="ECO:0007669"/>
    <property type="project" value="TreeGrafter"/>
</dbReference>
<keyword evidence="2" id="KW-0378">Hydrolase</keyword>
<organism evidence="4 5">
    <name type="scientific">Leptobrachium leishanense</name>
    <name type="common">Leishan spiny toad</name>
    <dbReference type="NCBI Taxonomy" id="445787"/>
    <lineage>
        <taxon>Eukaryota</taxon>
        <taxon>Metazoa</taxon>
        <taxon>Chordata</taxon>
        <taxon>Craniata</taxon>
        <taxon>Vertebrata</taxon>
        <taxon>Euteleostomi</taxon>
        <taxon>Amphibia</taxon>
        <taxon>Batrachia</taxon>
        <taxon>Anura</taxon>
        <taxon>Pelobatoidea</taxon>
        <taxon>Megophryidae</taxon>
        <taxon>Leptobrachium</taxon>
    </lineage>
</organism>
<proteinExistence type="predicted"/>
<dbReference type="NCBIfam" id="TIGR02253">
    <property type="entry name" value="CTE7"/>
    <property type="match status" value="1"/>
</dbReference>
<dbReference type="InterPro" id="IPR006439">
    <property type="entry name" value="HAD-SF_hydro_IA"/>
</dbReference>
<gene>
    <name evidence="4" type="primary">NANP</name>
</gene>
<dbReference type="AlphaFoldDB" id="A0A8C5WHM0"/>
<dbReference type="Proteomes" id="UP000694569">
    <property type="component" value="Unplaced"/>
</dbReference>
<reference evidence="4" key="2">
    <citation type="submission" date="2025-09" db="UniProtKB">
        <authorList>
            <consortium name="Ensembl"/>
        </authorList>
    </citation>
    <scope>IDENTIFICATION</scope>
</reference>
<dbReference type="InterPro" id="IPR051400">
    <property type="entry name" value="HAD-like_hydrolase"/>
</dbReference>
<dbReference type="GeneTree" id="ENSGT00390000003094"/>
<dbReference type="InterPro" id="IPR023214">
    <property type="entry name" value="HAD_sf"/>
</dbReference>
<evidence type="ECO:0000256" key="3">
    <source>
        <dbReference type="ARBA" id="ARBA00022842"/>
    </source>
</evidence>
<reference evidence="4" key="1">
    <citation type="submission" date="2025-08" db="UniProtKB">
        <authorList>
            <consortium name="Ensembl"/>
        </authorList>
    </citation>
    <scope>IDENTIFICATION</scope>
</reference>
<evidence type="ECO:0000256" key="1">
    <source>
        <dbReference type="ARBA" id="ARBA00001946"/>
    </source>
</evidence>